<keyword evidence="1" id="KW-1133">Transmembrane helix</keyword>
<reference evidence="2 3" key="1">
    <citation type="submission" date="2019-04" db="EMBL/GenBank/DDBJ databases">
        <authorList>
            <person name="Feng G."/>
            <person name="Zhu H."/>
        </authorList>
    </citation>
    <scope>NUCLEOTIDE SEQUENCE [LARGE SCALE GENOMIC DNA]</scope>
    <source>
        <strain evidence="2 3">6HR-1</strain>
    </source>
</reference>
<dbReference type="EMBL" id="SRLB01000049">
    <property type="protein sequence ID" value="TGD93737.1"/>
    <property type="molecule type" value="Genomic_DNA"/>
</dbReference>
<gene>
    <name evidence="2" type="ORF">EU555_33160</name>
</gene>
<dbReference type="RefSeq" id="WP_135419596.1">
    <property type="nucleotide sequence ID" value="NZ_SRLB01000049.1"/>
</dbReference>
<name>A0A4Z0NDH4_9HYPH</name>
<dbReference type="AlphaFoldDB" id="A0A4Z0NDH4"/>
<dbReference type="OrthoDB" id="8009631at2"/>
<keyword evidence="3" id="KW-1185">Reference proteome</keyword>
<evidence type="ECO:0000313" key="3">
    <source>
        <dbReference type="Proteomes" id="UP000297535"/>
    </source>
</evidence>
<evidence type="ECO:0000256" key="1">
    <source>
        <dbReference type="SAM" id="Phobius"/>
    </source>
</evidence>
<comment type="caution">
    <text evidence="2">The sequence shown here is derived from an EMBL/GenBank/DDBJ whole genome shotgun (WGS) entry which is preliminary data.</text>
</comment>
<dbReference type="Proteomes" id="UP000297535">
    <property type="component" value="Unassembled WGS sequence"/>
</dbReference>
<feature type="transmembrane region" description="Helical" evidence="1">
    <location>
        <begin position="44"/>
        <end position="63"/>
    </location>
</feature>
<proteinExistence type="predicted"/>
<evidence type="ECO:0000313" key="2">
    <source>
        <dbReference type="EMBL" id="TGD93737.1"/>
    </source>
</evidence>
<sequence length="66" mass="7218">MSDVVFEADRSNTTEFGIMPQTEEQRADTGELSLEELDEANGGLMIPILFFAGVGMAATYFALRGR</sequence>
<keyword evidence="1" id="KW-0472">Membrane</keyword>
<keyword evidence="1" id="KW-0812">Transmembrane</keyword>
<organism evidence="2 3">
    <name type="scientific">Methylobacterium nonmethylotrophicum</name>
    <dbReference type="NCBI Taxonomy" id="1141884"/>
    <lineage>
        <taxon>Bacteria</taxon>
        <taxon>Pseudomonadati</taxon>
        <taxon>Pseudomonadota</taxon>
        <taxon>Alphaproteobacteria</taxon>
        <taxon>Hyphomicrobiales</taxon>
        <taxon>Methylobacteriaceae</taxon>
        <taxon>Methylobacterium</taxon>
    </lineage>
</organism>
<accession>A0A4Z0NDH4</accession>
<protein>
    <submittedName>
        <fullName evidence="2">Uncharacterized protein</fullName>
    </submittedName>
</protein>